<keyword evidence="13" id="KW-0732">Signal</keyword>
<reference evidence="15 16" key="1">
    <citation type="submission" date="2014-06" db="EMBL/GenBank/DDBJ databases">
        <title>Genomes of Alteromonas australica, a world apart.</title>
        <authorList>
            <person name="Gonzaga A."/>
            <person name="Lopez-Perez M."/>
            <person name="Rodriguez-Valera F."/>
        </authorList>
    </citation>
    <scope>NUCLEOTIDE SEQUENCE [LARGE SCALE GENOMIC DNA]</scope>
    <source>
        <strain evidence="15 16">H 17</strain>
    </source>
</reference>
<dbReference type="SUPFAM" id="SSF56935">
    <property type="entry name" value="Porins"/>
    <property type="match status" value="1"/>
</dbReference>
<keyword evidence="5 10" id="KW-0812">Transmembrane</keyword>
<dbReference type="InterPro" id="IPR036942">
    <property type="entry name" value="Beta-barrel_TonB_sf"/>
</dbReference>
<evidence type="ECO:0000256" key="8">
    <source>
        <dbReference type="ARBA" id="ARBA00023136"/>
    </source>
</evidence>
<organism evidence="15 16">
    <name type="scientific">Alteromonas australica</name>
    <dbReference type="NCBI Taxonomy" id="589873"/>
    <lineage>
        <taxon>Bacteria</taxon>
        <taxon>Pseudomonadati</taxon>
        <taxon>Pseudomonadota</taxon>
        <taxon>Gammaproteobacteria</taxon>
        <taxon>Alteromonadales</taxon>
        <taxon>Alteromonadaceae</taxon>
        <taxon>Alteromonas/Salinimonas group</taxon>
        <taxon>Alteromonas</taxon>
    </lineage>
</organism>
<dbReference type="AlphaFoldDB" id="A0A075NZ72"/>
<dbReference type="Pfam" id="PF07715">
    <property type="entry name" value="Plug"/>
    <property type="match status" value="1"/>
</dbReference>
<dbReference type="Gene3D" id="2.40.170.20">
    <property type="entry name" value="TonB-dependent receptor, beta-barrel domain"/>
    <property type="match status" value="1"/>
</dbReference>
<evidence type="ECO:0000313" key="16">
    <source>
        <dbReference type="Proteomes" id="UP000056090"/>
    </source>
</evidence>
<feature type="compositionally biased region" description="Basic and acidic residues" evidence="12">
    <location>
        <begin position="121"/>
        <end position="131"/>
    </location>
</feature>
<feature type="compositionally biased region" description="Polar residues" evidence="12">
    <location>
        <begin position="747"/>
        <end position="763"/>
    </location>
</feature>
<evidence type="ECO:0000256" key="2">
    <source>
        <dbReference type="ARBA" id="ARBA00022448"/>
    </source>
</evidence>
<sequence>MTLPKNTTSALALCVALALGSSAHAQQINNISIQSTSLDSALLSLAEHSDIQILFSDPRIQQLSSPSLSGSMDVQDALSFLLKDTGFTFQKTSKRTYIVKPIKKQPSPAPNTESLSTTDDGGSRELQTKEASVERIQVTGSNIRGMQDTGALPVTTMSAEDIEGLGLSSGAEILAELPQQGAVNFNSERVVGGVNDARGDVSSVNLRGIGTGYTLTLLNGRRLVLHPGTQAENLVPVTTVNSNTLPVKGVKRVEVLRDGAAAIYGTDAISGVVNYVLDDKYTGGEVQAQYGSSKGTHRDQINLSGAGGWLFNDDQTHITFSGGYYHRDMVMASERDYAASSDLRNFDDLDTDFIGDTQLDNRTTTTPWGEFSSGSLGTFHLQPASYGDCSAEVNEDVCASSGSTPRDLRFDSNSQRSLSSEVDRLNLYTLVNHYINDDIEVYAEGLYYSATAKRIREQSGNLTAQRFTVAADAFYNPFGEEVTVRRYRPIDTGSRNIEVDDYSYRLLAGTRGYLGDWDFDSAVLYSKANTLDSANRINTTLFQQAVNSTDESTAYNIFSGASLTNPNTADDTEVPQSVIDSFTIDIERESETELASIDAKISRPDLFSLPAGEVGFAAGVEYRYESFFDKRSDALNGTLYFSDLVGGTSTEIASQVLGSSPTPDASGSRNVVSAFAEFAVPLIVDKPFIESLNLQIAGRYEDFSDVGSIFKPKVAMAWVMNDNAMIRGAYSGGFKAPGLPQTTAVDVARSNTRSDPVTQTSRGTLELRNGSDSLSPEESENYSFGIVLTPMKDLTLTVDWWEIQQENTVGILSSQTLILYDALLRSQGSEYENVIRDENNEIVYIRNDYTNLLPREISGVDYSVDYRFETEMGNFSVKLSAANLTKFDQGTDAITAMVLEAQDAGNEALLYEGDQVSISGTSGSLIRQNERPKWRANLSLGYAKDAWRAGLKYRYVSDVEDTSLNYTNDEGDLVNYIIDHWSTLDAYVSYRFSEDALFSGRTKLTVGMRNLTDEAPPFTDETFGYSSALHSSLGRYTYVTLNHKF</sequence>
<evidence type="ECO:0000256" key="7">
    <source>
        <dbReference type="ARBA" id="ARBA00023077"/>
    </source>
</evidence>
<dbReference type="Gene3D" id="2.170.130.10">
    <property type="entry name" value="TonB-dependent receptor, plug domain"/>
    <property type="match status" value="1"/>
</dbReference>
<dbReference type="InterPro" id="IPR037066">
    <property type="entry name" value="Plug_dom_sf"/>
</dbReference>
<dbReference type="InterPro" id="IPR011662">
    <property type="entry name" value="Secretin/TonB_short_N"/>
</dbReference>
<keyword evidence="15" id="KW-0675">Receptor</keyword>
<evidence type="ECO:0000256" key="10">
    <source>
        <dbReference type="PROSITE-ProRule" id="PRU01360"/>
    </source>
</evidence>
<evidence type="ECO:0000256" key="11">
    <source>
        <dbReference type="RuleBase" id="RU003357"/>
    </source>
</evidence>
<name>A0A075NZ72_9ALTE</name>
<dbReference type="PROSITE" id="PS52016">
    <property type="entry name" value="TONB_DEPENDENT_REC_3"/>
    <property type="match status" value="1"/>
</dbReference>
<dbReference type="SMART" id="SM00965">
    <property type="entry name" value="STN"/>
    <property type="match status" value="1"/>
</dbReference>
<evidence type="ECO:0000313" key="15">
    <source>
        <dbReference type="EMBL" id="AIF97880.1"/>
    </source>
</evidence>
<keyword evidence="4" id="KW-0406">Ion transport</keyword>
<feature type="domain" description="Secretin/TonB short N-terminal" evidence="14">
    <location>
        <begin position="51"/>
        <end position="102"/>
    </location>
</feature>
<protein>
    <submittedName>
        <fullName evidence="15">TonB-dependent receptor</fullName>
    </submittedName>
</protein>
<keyword evidence="3 10" id="KW-1134">Transmembrane beta strand</keyword>
<dbReference type="EMBL" id="CP008849">
    <property type="protein sequence ID" value="AIF97880.1"/>
    <property type="molecule type" value="Genomic_DNA"/>
</dbReference>
<comment type="similarity">
    <text evidence="10 11">Belongs to the TonB-dependent receptor family.</text>
</comment>
<evidence type="ECO:0000256" key="1">
    <source>
        <dbReference type="ARBA" id="ARBA00004571"/>
    </source>
</evidence>
<evidence type="ECO:0000256" key="4">
    <source>
        <dbReference type="ARBA" id="ARBA00022496"/>
    </source>
</evidence>
<evidence type="ECO:0000256" key="12">
    <source>
        <dbReference type="SAM" id="MobiDB-lite"/>
    </source>
</evidence>
<evidence type="ECO:0000256" key="13">
    <source>
        <dbReference type="SAM" id="SignalP"/>
    </source>
</evidence>
<evidence type="ECO:0000259" key="14">
    <source>
        <dbReference type="SMART" id="SM00965"/>
    </source>
</evidence>
<feature type="region of interest" description="Disordered" evidence="12">
    <location>
        <begin position="101"/>
        <end position="131"/>
    </location>
</feature>
<keyword evidence="9 10" id="KW-0998">Cell outer membrane</keyword>
<dbReference type="Proteomes" id="UP000056090">
    <property type="component" value="Chromosome"/>
</dbReference>
<dbReference type="InterPro" id="IPR000531">
    <property type="entry name" value="Beta-barrel_TonB"/>
</dbReference>
<gene>
    <name evidence="15" type="ORF">EP13_03740</name>
</gene>
<keyword evidence="16" id="KW-1185">Reference proteome</keyword>
<dbReference type="eggNOG" id="COG4771">
    <property type="taxonomic scope" value="Bacteria"/>
</dbReference>
<dbReference type="InterPro" id="IPR039426">
    <property type="entry name" value="TonB-dep_rcpt-like"/>
</dbReference>
<dbReference type="PANTHER" id="PTHR47234">
    <property type="match status" value="1"/>
</dbReference>
<comment type="subcellular location">
    <subcellularLocation>
        <location evidence="1 10">Cell outer membrane</location>
        <topology evidence="1 10">Multi-pass membrane protein</topology>
    </subcellularLocation>
</comment>
<feature type="signal peptide" evidence="13">
    <location>
        <begin position="1"/>
        <end position="25"/>
    </location>
</feature>
<proteinExistence type="inferred from homology"/>
<dbReference type="GeneID" id="78254051"/>
<dbReference type="Pfam" id="PF00593">
    <property type="entry name" value="TonB_dep_Rec_b-barrel"/>
    <property type="match status" value="1"/>
</dbReference>
<accession>A0A075NZ72</accession>
<keyword evidence="6" id="KW-0408">Iron</keyword>
<dbReference type="InterPro" id="IPR012910">
    <property type="entry name" value="Plug_dom"/>
</dbReference>
<dbReference type="eggNOG" id="COG1629">
    <property type="taxonomic scope" value="Bacteria"/>
</dbReference>
<feature type="chain" id="PRO_5001707984" evidence="13">
    <location>
        <begin position="26"/>
        <end position="1045"/>
    </location>
</feature>
<evidence type="ECO:0000256" key="3">
    <source>
        <dbReference type="ARBA" id="ARBA00022452"/>
    </source>
</evidence>
<feature type="region of interest" description="Disordered" evidence="12">
    <location>
        <begin position="747"/>
        <end position="778"/>
    </location>
</feature>
<dbReference type="Gene3D" id="3.55.50.30">
    <property type="match status" value="1"/>
</dbReference>
<dbReference type="KEGG" id="aal:EP13_03740"/>
<keyword evidence="8 10" id="KW-0472">Membrane</keyword>
<evidence type="ECO:0000256" key="5">
    <source>
        <dbReference type="ARBA" id="ARBA00022692"/>
    </source>
</evidence>
<dbReference type="Pfam" id="PF07660">
    <property type="entry name" value="STN"/>
    <property type="match status" value="1"/>
</dbReference>
<dbReference type="RefSeq" id="WP_044056076.1">
    <property type="nucleotide sequence ID" value="NZ_CBCSKJ010000001.1"/>
</dbReference>
<evidence type="ECO:0000256" key="9">
    <source>
        <dbReference type="ARBA" id="ARBA00023237"/>
    </source>
</evidence>
<evidence type="ECO:0000256" key="6">
    <source>
        <dbReference type="ARBA" id="ARBA00023004"/>
    </source>
</evidence>
<feature type="compositionally biased region" description="Polar residues" evidence="12">
    <location>
        <begin position="110"/>
        <end position="120"/>
    </location>
</feature>
<keyword evidence="2 10" id="KW-0813">Transport</keyword>
<dbReference type="GO" id="GO:0009279">
    <property type="term" value="C:cell outer membrane"/>
    <property type="evidence" value="ECO:0007669"/>
    <property type="project" value="UniProtKB-SubCell"/>
</dbReference>
<keyword evidence="4" id="KW-0410">Iron transport</keyword>
<keyword evidence="7 11" id="KW-0798">TonB box</keyword>
<dbReference type="PANTHER" id="PTHR47234:SF2">
    <property type="entry name" value="TONB-DEPENDENT RECEPTOR"/>
    <property type="match status" value="1"/>
</dbReference>
<dbReference type="GO" id="GO:0006826">
    <property type="term" value="P:iron ion transport"/>
    <property type="evidence" value="ECO:0007669"/>
    <property type="project" value="UniProtKB-KW"/>
</dbReference>